<reference evidence="9 10" key="1">
    <citation type="journal article" date="2019" name="Int. J. Syst. Evol. Microbiol.">
        <title>The Global Catalogue of Microorganisms (GCM) 10K type strain sequencing project: providing services to taxonomists for standard genome sequencing and annotation.</title>
        <authorList>
            <consortium name="The Broad Institute Genomics Platform"/>
            <consortium name="The Broad Institute Genome Sequencing Center for Infectious Disease"/>
            <person name="Wu L."/>
            <person name="Ma J."/>
        </authorList>
    </citation>
    <scope>NUCLEOTIDE SEQUENCE [LARGE SCALE GENOMIC DNA]</scope>
    <source>
        <strain evidence="9 10">JCM 13023</strain>
    </source>
</reference>
<keyword evidence="10" id="KW-1185">Reference proteome</keyword>
<keyword evidence="6 8" id="KW-1133">Transmembrane helix</keyword>
<dbReference type="InterPro" id="IPR000522">
    <property type="entry name" value="ABC_transptr_permease_BtuC"/>
</dbReference>
<evidence type="ECO:0000256" key="4">
    <source>
        <dbReference type="ARBA" id="ARBA00022475"/>
    </source>
</evidence>
<feature type="transmembrane region" description="Helical" evidence="8">
    <location>
        <begin position="131"/>
        <end position="152"/>
    </location>
</feature>
<dbReference type="SUPFAM" id="SSF81345">
    <property type="entry name" value="ABC transporter involved in vitamin B12 uptake, BtuC"/>
    <property type="match status" value="1"/>
</dbReference>
<protein>
    <submittedName>
        <fullName evidence="9">Iron chelate uptake ABC transporter family permease subunit</fullName>
    </submittedName>
</protein>
<evidence type="ECO:0000256" key="5">
    <source>
        <dbReference type="ARBA" id="ARBA00022692"/>
    </source>
</evidence>
<evidence type="ECO:0000313" key="10">
    <source>
        <dbReference type="Proteomes" id="UP001500653"/>
    </source>
</evidence>
<dbReference type="Gene3D" id="1.10.3470.10">
    <property type="entry name" value="ABC transporter involved in vitamin B12 uptake, BtuC"/>
    <property type="match status" value="1"/>
</dbReference>
<evidence type="ECO:0000256" key="1">
    <source>
        <dbReference type="ARBA" id="ARBA00004651"/>
    </source>
</evidence>
<feature type="transmembrane region" description="Helical" evidence="8">
    <location>
        <begin position="74"/>
        <end position="94"/>
    </location>
</feature>
<feature type="transmembrane region" description="Helical" evidence="8">
    <location>
        <begin position="100"/>
        <end position="119"/>
    </location>
</feature>
<dbReference type="InterPro" id="IPR037294">
    <property type="entry name" value="ABC_BtuC-like"/>
</dbReference>
<proteinExistence type="inferred from homology"/>
<dbReference type="EMBL" id="BAAALN010000019">
    <property type="protein sequence ID" value="GAA1252204.1"/>
    <property type="molecule type" value="Genomic_DNA"/>
</dbReference>
<evidence type="ECO:0000256" key="6">
    <source>
        <dbReference type="ARBA" id="ARBA00022989"/>
    </source>
</evidence>
<name>A0ABN1WJ71_9PSEU</name>
<comment type="subcellular location">
    <subcellularLocation>
        <location evidence="1">Cell membrane</location>
        <topology evidence="1">Multi-pass membrane protein</topology>
    </subcellularLocation>
</comment>
<evidence type="ECO:0000313" key="9">
    <source>
        <dbReference type="EMBL" id="GAA1252204.1"/>
    </source>
</evidence>
<comment type="similarity">
    <text evidence="2">Belongs to the binding-protein-dependent transport system permease family. FecCD subfamily.</text>
</comment>
<dbReference type="PANTHER" id="PTHR30472:SF1">
    <property type="entry name" value="FE(3+) DICITRATE TRANSPORT SYSTEM PERMEASE PROTEIN FECC-RELATED"/>
    <property type="match status" value="1"/>
</dbReference>
<feature type="transmembrane region" description="Helical" evidence="8">
    <location>
        <begin position="261"/>
        <end position="279"/>
    </location>
</feature>
<evidence type="ECO:0000256" key="3">
    <source>
        <dbReference type="ARBA" id="ARBA00022448"/>
    </source>
</evidence>
<dbReference type="CDD" id="cd06550">
    <property type="entry name" value="TM_ABC_iron-siderophores_like"/>
    <property type="match status" value="1"/>
</dbReference>
<comment type="caution">
    <text evidence="9">The sequence shown here is derived from an EMBL/GenBank/DDBJ whole genome shotgun (WGS) entry which is preliminary data.</text>
</comment>
<gene>
    <name evidence="9" type="ORF">GCM10009676_43840</name>
</gene>
<keyword evidence="4" id="KW-1003">Cell membrane</keyword>
<keyword evidence="3" id="KW-0813">Transport</keyword>
<keyword evidence="7 8" id="KW-0472">Membrane</keyword>
<organism evidence="9 10">
    <name type="scientific">Prauserella halophila</name>
    <dbReference type="NCBI Taxonomy" id="185641"/>
    <lineage>
        <taxon>Bacteria</taxon>
        <taxon>Bacillati</taxon>
        <taxon>Actinomycetota</taxon>
        <taxon>Actinomycetes</taxon>
        <taxon>Pseudonocardiales</taxon>
        <taxon>Pseudonocardiaceae</taxon>
        <taxon>Prauserella</taxon>
    </lineage>
</organism>
<dbReference type="Proteomes" id="UP001500653">
    <property type="component" value="Unassembled WGS sequence"/>
</dbReference>
<evidence type="ECO:0000256" key="7">
    <source>
        <dbReference type="ARBA" id="ARBA00023136"/>
    </source>
</evidence>
<feature type="transmembrane region" description="Helical" evidence="8">
    <location>
        <begin position="215"/>
        <end position="241"/>
    </location>
</feature>
<sequence>MATCVLSLVVGTYPASVSSVLSAVVSPGNGGDVDAIVWHVRIPRTLTGLLAGSALGVAGALMQGLTRNPLAGPGILGINSGASFAVVVAIGLGVTAVNGYLWFAFAGAGVAAVVVYTLGSLGGGGATPVKLALAGAALTAMVGSMTTIVTLLDAATLDEYRFWAIGSLTRAGSDALATVGPFLAAGSLLAVAVGGSLNLLALGEDMARSLGARLVVVRVLSAVAVLLLAGAATVIAGPVGFVGLAVPHIARALTGPDYRWIMPYCVVLGPILLLLADVVGRMLVQPEQLQVGIVTGLAGAPFFLYLVRRRKVAQL</sequence>
<feature type="transmembrane region" description="Helical" evidence="8">
    <location>
        <begin position="46"/>
        <end position="62"/>
    </location>
</feature>
<evidence type="ECO:0000256" key="8">
    <source>
        <dbReference type="SAM" id="Phobius"/>
    </source>
</evidence>
<dbReference type="PANTHER" id="PTHR30472">
    <property type="entry name" value="FERRIC ENTEROBACTIN TRANSPORT SYSTEM PERMEASE PROTEIN"/>
    <property type="match status" value="1"/>
</dbReference>
<feature type="transmembrane region" description="Helical" evidence="8">
    <location>
        <begin position="182"/>
        <end position="203"/>
    </location>
</feature>
<accession>A0ABN1WJ71</accession>
<keyword evidence="5 8" id="KW-0812">Transmembrane</keyword>
<dbReference type="Pfam" id="PF01032">
    <property type="entry name" value="FecCD"/>
    <property type="match status" value="1"/>
</dbReference>
<evidence type="ECO:0000256" key="2">
    <source>
        <dbReference type="ARBA" id="ARBA00007935"/>
    </source>
</evidence>
<feature type="transmembrane region" description="Helical" evidence="8">
    <location>
        <begin position="291"/>
        <end position="307"/>
    </location>
</feature>